<dbReference type="PANTHER" id="PTHR33392:SF6">
    <property type="entry name" value="POLYISOPRENYL-TEICHOIC ACID--PEPTIDOGLYCAN TEICHOIC ACID TRANSFERASE TAGU"/>
    <property type="match status" value="1"/>
</dbReference>
<gene>
    <name evidence="5" type="ORF">C7B77_28100</name>
</gene>
<organism evidence="5 6">
    <name type="scientific">Chamaesiphon polymorphus CCALA 037</name>
    <dbReference type="NCBI Taxonomy" id="2107692"/>
    <lineage>
        <taxon>Bacteria</taxon>
        <taxon>Bacillati</taxon>
        <taxon>Cyanobacteriota</taxon>
        <taxon>Cyanophyceae</taxon>
        <taxon>Gomontiellales</taxon>
        <taxon>Chamaesiphonaceae</taxon>
        <taxon>Chamaesiphon</taxon>
    </lineage>
</organism>
<comment type="similarity">
    <text evidence="1">Belongs to the LytR/CpsA/Psr (LCP) family.</text>
</comment>
<feature type="domain" description="Cell envelope-related transcriptional attenuator" evidence="3">
    <location>
        <begin position="138"/>
        <end position="284"/>
    </location>
</feature>
<feature type="region of interest" description="Disordered" evidence="2">
    <location>
        <begin position="1"/>
        <end position="30"/>
    </location>
</feature>
<dbReference type="InterPro" id="IPR004474">
    <property type="entry name" value="LytR_CpsA_psr"/>
</dbReference>
<name>A0A2T1F6Q3_9CYAN</name>
<sequence length="480" mass="53276">MSKVEVRKVDRQRRKSSKPSPQMVRRQPAKKRRKVPLWLLLGLGSIGACSAAAGAFLAVSLTSAPLQQRALSAADTAFFNQNKEAFSRSLLQVPEVSKPVNILLLGIKTNLSDVKTASGNERKKAGFDAEVDSLDGLSDTIMLLRFDPQTKRTVFLGIPRDTKIERTGHGTEKINAVDRESGPAAAAKEVSKVLGGVAIDRYIRLNNKGVSKLIDELGGVTVTVPKDIKYQDDSQHFYINLKAGRQHLDGEKLLGLLRYRNDANGDIGRMQRQQMVVKALMEQTLNPMTIARIPQLFSVIQSHVDTNLTVEELLALGSFSMQNGKSKMQMLMMPGDYNGDGKNGTSYWLPDEKRIQNMMARYFDRGTLTLEQPKVETLRVKIQDTSHFPDATARLIKRLNKAGYQNVHLDTAPKIKEDLAISQFIAQKGNPEVAEGLSKILGIGETKVDSSGNLYSDVTIKLGRDWIEKERAYNTVNQKD</sequence>
<evidence type="ECO:0000256" key="1">
    <source>
        <dbReference type="ARBA" id="ARBA00006068"/>
    </source>
</evidence>
<dbReference type="OrthoDB" id="305468at2"/>
<dbReference type="RefSeq" id="WP_106312848.1">
    <property type="nucleotide sequence ID" value="NZ_PVWO01000675.1"/>
</dbReference>
<dbReference type="AlphaFoldDB" id="A0A2T1F6Q3"/>
<dbReference type="Pfam" id="PF03816">
    <property type="entry name" value="LytR_cpsA_psr"/>
    <property type="match status" value="1"/>
</dbReference>
<evidence type="ECO:0000313" key="6">
    <source>
        <dbReference type="Proteomes" id="UP000238937"/>
    </source>
</evidence>
<dbReference type="EMBL" id="PVWO01000675">
    <property type="protein sequence ID" value="PSB40667.1"/>
    <property type="molecule type" value="Genomic_DNA"/>
</dbReference>
<keyword evidence="6" id="KW-1185">Reference proteome</keyword>
<dbReference type="InterPro" id="IPR050922">
    <property type="entry name" value="LytR/CpsA/Psr_CW_biosynth"/>
</dbReference>
<evidence type="ECO:0000259" key="4">
    <source>
        <dbReference type="Pfam" id="PF13399"/>
    </source>
</evidence>
<comment type="caution">
    <text evidence="5">The sequence shown here is derived from an EMBL/GenBank/DDBJ whole genome shotgun (WGS) entry which is preliminary data.</text>
</comment>
<feature type="domain" description="LytR/CpsA/Psr regulator C-terminal" evidence="4">
    <location>
        <begin position="378"/>
        <end position="466"/>
    </location>
</feature>
<dbReference type="PANTHER" id="PTHR33392">
    <property type="entry name" value="POLYISOPRENYL-TEICHOIC ACID--PEPTIDOGLYCAN TEICHOIC ACID TRANSFERASE TAGU"/>
    <property type="match status" value="1"/>
</dbReference>
<proteinExistence type="inferred from homology"/>
<accession>A0A2T1F6Q3</accession>
<dbReference type="Pfam" id="PF13399">
    <property type="entry name" value="LytR_C"/>
    <property type="match status" value="1"/>
</dbReference>
<evidence type="ECO:0000313" key="5">
    <source>
        <dbReference type="EMBL" id="PSB40667.1"/>
    </source>
</evidence>
<reference evidence="5 6" key="1">
    <citation type="submission" date="2018-03" db="EMBL/GenBank/DDBJ databases">
        <title>The ancient ancestry and fast evolution of plastids.</title>
        <authorList>
            <person name="Moore K.R."/>
            <person name="Magnabosco C."/>
            <person name="Momper L."/>
            <person name="Gold D.A."/>
            <person name="Bosak T."/>
            <person name="Fournier G.P."/>
        </authorList>
    </citation>
    <scope>NUCLEOTIDE SEQUENCE [LARGE SCALE GENOMIC DNA]</scope>
    <source>
        <strain evidence="5 6">CCALA 037</strain>
    </source>
</reference>
<dbReference type="Gene3D" id="3.40.630.190">
    <property type="entry name" value="LCP protein"/>
    <property type="match status" value="1"/>
</dbReference>
<evidence type="ECO:0000256" key="2">
    <source>
        <dbReference type="SAM" id="MobiDB-lite"/>
    </source>
</evidence>
<protein>
    <submittedName>
        <fullName evidence="5">LytR family transcriptional regulator</fullName>
    </submittedName>
</protein>
<evidence type="ECO:0000259" key="3">
    <source>
        <dbReference type="Pfam" id="PF03816"/>
    </source>
</evidence>
<dbReference type="InterPro" id="IPR027381">
    <property type="entry name" value="LytR/CpsA/Psr_C"/>
</dbReference>
<dbReference type="Proteomes" id="UP000238937">
    <property type="component" value="Unassembled WGS sequence"/>
</dbReference>
<dbReference type="NCBIfam" id="TIGR00350">
    <property type="entry name" value="lytR_cpsA_psr"/>
    <property type="match status" value="1"/>
</dbReference>